<reference evidence="1 2" key="2">
    <citation type="journal article" date="2019" name="G3 (Bethesda)">
        <title>Hybrid Assembly of the Genome of the Entomopathogenic Nematode Steinernema carpocapsae Identifies the X-Chromosome.</title>
        <authorList>
            <person name="Serra L."/>
            <person name="Macchietto M."/>
            <person name="Macias-Munoz A."/>
            <person name="McGill C.J."/>
            <person name="Rodriguez I.M."/>
            <person name="Rodriguez B."/>
            <person name="Murad R."/>
            <person name="Mortazavi A."/>
        </authorList>
    </citation>
    <scope>NUCLEOTIDE SEQUENCE [LARGE SCALE GENOMIC DNA]</scope>
    <source>
        <strain evidence="1 2">ALL</strain>
    </source>
</reference>
<dbReference type="AlphaFoldDB" id="A0A4U8UKA1"/>
<name>A0A4U8UKA1_STECR</name>
<gene>
    <name evidence="1" type="ORF">L596_000397</name>
</gene>
<sequence>MLGNTMLWNSPATSAPMTSTGYNVLQGFPSIPKTEPFMGSYGQGSQNLIPTISQTTPQEGHYALSPLPPIPLPKLRNHSDFGSWHPRFISQIHLRPIPDDQKMYHLIESMEGEARQFIKKFYPSGMLPRCPKGHDH</sequence>
<accession>A0A4U8UKA1</accession>
<protein>
    <submittedName>
        <fullName evidence="1">Uncharacterized protein</fullName>
    </submittedName>
</protein>
<reference evidence="1 2" key="1">
    <citation type="journal article" date="2015" name="Genome Biol.">
        <title>Comparative genomics of Steinernema reveals deeply conserved gene regulatory networks.</title>
        <authorList>
            <person name="Dillman A.R."/>
            <person name="Macchietto M."/>
            <person name="Porter C.F."/>
            <person name="Rogers A."/>
            <person name="Williams B."/>
            <person name="Antoshechkin I."/>
            <person name="Lee M.M."/>
            <person name="Goodwin Z."/>
            <person name="Lu X."/>
            <person name="Lewis E.E."/>
            <person name="Goodrich-Blair H."/>
            <person name="Stock S.P."/>
            <person name="Adams B.J."/>
            <person name="Sternberg P.W."/>
            <person name="Mortazavi A."/>
        </authorList>
    </citation>
    <scope>NUCLEOTIDE SEQUENCE [LARGE SCALE GENOMIC DNA]</scope>
    <source>
        <strain evidence="1 2">ALL</strain>
    </source>
</reference>
<keyword evidence="2" id="KW-1185">Reference proteome</keyword>
<evidence type="ECO:0000313" key="2">
    <source>
        <dbReference type="Proteomes" id="UP000298663"/>
    </source>
</evidence>
<proteinExistence type="predicted"/>
<comment type="caution">
    <text evidence="1">The sequence shown here is derived from an EMBL/GenBank/DDBJ whole genome shotgun (WGS) entry which is preliminary data.</text>
</comment>
<organism evidence="1 2">
    <name type="scientific">Steinernema carpocapsae</name>
    <name type="common">Entomopathogenic nematode</name>
    <dbReference type="NCBI Taxonomy" id="34508"/>
    <lineage>
        <taxon>Eukaryota</taxon>
        <taxon>Metazoa</taxon>
        <taxon>Ecdysozoa</taxon>
        <taxon>Nematoda</taxon>
        <taxon>Chromadorea</taxon>
        <taxon>Rhabditida</taxon>
        <taxon>Tylenchina</taxon>
        <taxon>Panagrolaimomorpha</taxon>
        <taxon>Strongyloidoidea</taxon>
        <taxon>Steinernematidae</taxon>
        <taxon>Steinernema</taxon>
    </lineage>
</organism>
<evidence type="ECO:0000313" key="1">
    <source>
        <dbReference type="EMBL" id="TMS32577.1"/>
    </source>
</evidence>
<dbReference type="Proteomes" id="UP000298663">
    <property type="component" value="Unassembled WGS sequence"/>
</dbReference>
<dbReference type="EMBL" id="AZBU02000001">
    <property type="protein sequence ID" value="TMS32577.1"/>
    <property type="molecule type" value="Genomic_DNA"/>
</dbReference>